<sequence>MLRCSLDPSLLPPSSRPQLLLQSNRHPPPQKKEMCNYNSKREATLAPRPSRGATQSFNLRVAQWDIPTLSTPNDDARHHPGTTADDLDAAALLIALNRSHRGVSTMNPAQWDKSSGDSMSTLINASRTVERLAEELSSCSVTVQPFSPAPSSVNGTPPPVPWSFNDHYNNYKGLMPTTPSRESTPTMVEDTPSPMDWSSDESRSPSPELEYFVEKEVTESVALRRSPRAAKMPKSLDTQNMKKMPARLVCKKSRLGIDEGTVVAESRPRKSKSSRAVKAELLGTKPAPQKPVRSVNWQPRKDTVMHDLMTKKKWKITADGRFECQECFRSLKGDFARHWRIHDPHAEVFKCPACPEFGTLQWTNLRTHCRSQHGYERDVICGECGKRFADPSVRLRHMKKDHDYVPAKRDKATKYSYADSDY</sequence>
<evidence type="ECO:0000313" key="4">
    <source>
        <dbReference type="EMBL" id="KAL0953666.1"/>
    </source>
</evidence>
<evidence type="ECO:0000259" key="3">
    <source>
        <dbReference type="PROSITE" id="PS50157"/>
    </source>
</evidence>
<accession>A0ABR3JEJ0</accession>
<dbReference type="SMART" id="SM00355">
    <property type="entry name" value="ZnF_C2H2"/>
    <property type="match status" value="3"/>
</dbReference>
<proteinExistence type="predicted"/>
<organism evidence="4 5">
    <name type="scientific">Hohenbuehelia grisea</name>
    <dbReference type="NCBI Taxonomy" id="104357"/>
    <lineage>
        <taxon>Eukaryota</taxon>
        <taxon>Fungi</taxon>
        <taxon>Dikarya</taxon>
        <taxon>Basidiomycota</taxon>
        <taxon>Agaricomycotina</taxon>
        <taxon>Agaricomycetes</taxon>
        <taxon>Agaricomycetidae</taxon>
        <taxon>Agaricales</taxon>
        <taxon>Pleurotineae</taxon>
        <taxon>Pleurotaceae</taxon>
        <taxon>Hohenbuehelia</taxon>
    </lineage>
</organism>
<evidence type="ECO:0000256" key="2">
    <source>
        <dbReference type="SAM" id="MobiDB-lite"/>
    </source>
</evidence>
<keyword evidence="1" id="KW-0479">Metal-binding</keyword>
<comment type="caution">
    <text evidence="4">The sequence shown here is derived from an EMBL/GenBank/DDBJ whole genome shotgun (WGS) entry which is preliminary data.</text>
</comment>
<feature type="region of interest" description="Disordered" evidence="2">
    <location>
        <begin position="177"/>
        <end position="208"/>
    </location>
</feature>
<dbReference type="PROSITE" id="PS00028">
    <property type="entry name" value="ZINC_FINGER_C2H2_1"/>
    <property type="match status" value="1"/>
</dbReference>
<dbReference type="SUPFAM" id="SSF57667">
    <property type="entry name" value="beta-beta-alpha zinc fingers"/>
    <property type="match status" value="1"/>
</dbReference>
<reference evidence="5" key="1">
    <citation type="submission" date="2024-06" db="EMBL/GenBank/DDBJ databases">
        <title>Multi-omics analyses provide insights into the biosynthesis of the anticancer antibiotic pleurotin in Hohenbuehelia grisea.</title>
        <authorList>
            <person name="Weaver J.A."/>
            <person name="Alberti F."/>
        </authorList>
    </citation>
    <scope>NUCLEOTIDE SEQUENCE [LARGE SCALE GENOMIC DNA]</scope>
    <source>
        <strain evidence="5">T-177</strain>
    </source>
</reference>
<dbReference type="PROSITE" id="PS50157">
    <property type="entry name" value="ZINC_FINGER_C2H2_2"/>
    <property type="match status" value="1"/>
</dbReference>
<feature type="domain" description="C2H2-type" evidence="3">
    <location>
        <begin position="379"/>
        <end position="402"/>
    </location>
</feature>
<keyword evidence="1" id="KW-0863">Zinc-finger</keyword>
<dbReference type="Gene3D" id="3.30.160.60">
    <property type="entry name" value="Classic Zinc Finger"/>
    <property type="match status" value="1"/>
</dbReference>
<dbReference type="EMBL" id="JASNQZ010000008">
    <property type="protein sequence ID" value="KAL0953666.1"/>
    <property type="molecule type" value="Genomic_DNA"/>
</dbReference>
<evidence type="ECO:0000256" key="1">
    <source>
        <dbReference type="PROSITE-ProRule" id="PRU00042"/>
    </source>
</evidence>
<protein>
    <recommendedName>
        <fullName evidence="3">C2H2-type domain-containing protein</fullName>
    </recommendedName>
</protein>
<dbReference type="InterPro" id="IPR036236">
    <property type="entry name" value="Znf_C2H2_sf"/>
</dbReference>
<feature type="compositionally biased region" description="Polar residues" evidence="2">
    <location>
        <begin position="177"/>
        <end position="186"/>
    </location>
</feature>
<keyword evidence="1" id="KW-0862">Zinc</keyword>
<feature type="region of interest" description="Disordered" evidence="2">
    <location>
        <begin position="1"/>
        <end position="36"/>
    </location>
</feature>
<keyword evidence="5" id="KW-1185">Reference proteome</keyword>
<gene>
    <name evidence="4" type="ORF">HGRIS_004865</name>
</gene>
<evidence type="ECO:0000313" key="5">
    <source>
        <dbReference type="Proteomes" id="UP001556367"/>
    </source>
</evidence>
<dbReference type="InterPro" id="IPR013087">
    <property type="entry name" value="Znf_C2H2_type"/>
</dbReference>
<dbReference type="Proteomes" id="UP001556367">
    <property type="component" value="Unassembled WGS sequence"/>
</dbReference>
<name>A0ABR3JEJ0_9AGAR</name>